<dbReference type="RefSeq" id="WP_012798483.1">
    <property type="nucleotide sequence ID" value="NC_013165.1"/>
</dbReference>
<feature type="domain" description="FHA" evidence="2">
    <location>
        <begin position="294"/>
        <end position="367"/>
    </location>
</feature>
<evidence type="ECO:0000313" key="4">
    <source>
        <dbReference type="Proteomes" id="UP000002026"/>
    </source>
</evidence>
<sequence>MSVKSMNPEIEICYSGLQAFCETLGKISTGYGRFAGLSGMSSSGDYEEYNPYHDYKLSAKLLATAIFNNTDRFESKSRLSNIWKAADKPKAFEECWLGAGGVGKSATALRNASVMLRDPHATVARLAGIAVESLDADQDDLACRFMYLKDSLEGIYNLKETLEDEILPAMRLGFRAERYREFEIDAFANGIEALLRDMDANNMVEIPSPVRGGKPSLGSVFDVLIERMVSAVIYGPSSKAALPPNYQVTDANVIGSSESDVLPADAKSIALIQMFDGAPGLHGVMGTFSDADVVFIGRNGKADDYKAKVKKLKFSHLTENRRTKVLQLSDANGGASGIHAMVLCDGGRWYVYDLDSSNGTFIRGDDAYVQASPVERLEPGDEIVCGYLGAEFGPYSESALLRFAYCLDAETVIREQDKRHVSALIDAAK</sequence>
<gene>
    <name evidence="3" type="ordered locus">Shel_13580</name>
</gene>
<dbReference type="Proteomes" id="UP000002026">
    <property type="component" value="Chromosome"/>
</dbReference>
<dbReference type="PROSITE" id="PS50006">
    <property type="entry name" value="FHA_DOMAIN"/>
    <property type="match status" value="1"/>
</dbReference>
<evidence type="ECO:0000313" key="3">
    <source>
        <dbReference type="EMBL" id="ACV22381.1"/>
    </source>
</evidence>
<evidence type="ECO:0000256" key="1">
    <source>
        <dbReference type="ARBA" id="ARBA00022553"/>
    </source>
</evidence>
<keyword evidence="4" id="KW-1185">Reference proteome</keyword>
<dbReference type="InterPro" id="IPR000253">
    <property type="entry name" value="FHA_dom"/>
</dbReference>
<reference evidence="3 4" key="1">
    <citation type="journal article" date="2009" name="Stand. Genomic Sci.">
        <title>Complete genome sequence of Slackia heliotrinireducens type strain (RHS 1).</title>
        <authorList>
            <person name="Pukall R."/>
            <person name="Lapidus A."/>
            <person name="Nolan M."/>
            <person name="Copeland A."/>
            <person name="Glavina Del Rio T."/>
            <person name="Lucas S."/>
            <person name="Chen F."/>
            <person name="Tice H."/>
            <person name="Cheng J.F."/>
            <person name="Chertkov O."/>
            <person name="Bruce D."/>
            <person name="Goodwin L."/>
            <person name="Kuske C."/>
            <person name="Brettin T."/>
            <person name="Detter J.C."/>
            <person name="Han C."/>
            <person name="Pitluck S."/>
            <person name="Pati A."/>
            <person name="Mavrommatis K."/>
            <person name="Ivanova N."/>
            <person name="Ovchinnikova G."/>
            <person name="Chen A."/>
            <person name="Palaniappan K."/>
            <person name="Schneider S."/>
            <person name="Rohde M."/>
            <person name="Chain P."/>
            <person name="D'haeseleer P."/>
            <person name="Goker M."/>
            <person name="Bristow J."/>
            <person name="Eisen J.A."/>
            <person name="Markowitz V."/>
            <person name="Kyrpides N.C."/>
            <person name="Klenk H.P."/>
            <person name="Hugenholtz P."/>
        </authorList>
    </citation>
    <scope>NUCLEOTIDE SEQUENCE [LARGE SCALE GENOMIC DNA]</scope>
    <source>
        <strain evidence="4">ATCC 29202 / DSM 20476 / NCTC 11029 / RHS 1</strain>
    </source>
</reference>
<name>C7N646_SLAHD</name>
<dbReference type="Gene3D" id="2.60.200.20">
    <property type="match status" value="1"/>
</dbReference>
<protein>
    <submittedName>
        <fullName evidence="3">FHA domain-containing protein</fullName>
    </submittedName>
</protein>
<dbReference type="KEGG" id="shi:Shel_13580"/>
<dbReference type="HOGENOM" id="CLU_767035_0_0_11"/>
<dbReference type="eggNOG" id="COG1716">
    <property type="taxonomic scope" value="Bacteria"/>
</dbReference>
<dbReference type="CDD" id="cd00060">
    <property type="entry name" value="FHA"/>
    <property type="match status" value="1"/>
</dbReference>
<organism evidence="3 4">
    <name type="scientific">Slackia heliotrinireducens (strain ATCC 29202 / DSM 20476 / NCTC 11029 / RHS 1)</name>
    <name type="common">Peptococcus heliotrinreducens</name>
    <dbReference type="NCBI Taxonomy" id="471855"/>
    <lineage>
        <taxon>Bacteria</taxon>
        <taxon>Bacillati</taxon>
        <taxon>Actinomycetota</taxon>
        <taxon>Coriobacteriia</taxon>
        <taxon>Eggerthellales</taxon>
        <taxon>Eggerthellaceae</taxon>
        <taxon>Slackia</taxon>
    </lineage>
</organism>
<keyword evidence="1" id="KW-0597">Phosphoprotein</keyword>
<dbReference type="STRING" id="471855.Shel_13580"/>
<dbReference type="AlphaFoldDB" id="C7N646"/>
<evidence type="ECO:0000259" key="2">
    <source>
        <dbReference type="PROSITE" id="PS50006"/>
    </source>
</evidence>
<accession>C7N646</accession>
<dbReference type="EMBL" id="CP001684">
    <property type="protein sequence ID" value="ACV22381.1"/>
    <property type="molecule type" value="Genomic_DNA"/>
</dbReference>
<dbReference type="SUPFAM" id="SSF49879">
    <property type="entry name" value="SMAD/FHA domain"/>
    <property type="match status" value="1"/>
</dbReference>
<dbReference type="InterPro" id="IPR008984">
    <property type="entry name" value="SMAD_FHA_dom_sf"/>
</dbReference>
<dbReference type="Pfam" id="PF00498">
    <property type="entry name" value="FHA"/>
    <property type="match status" value="1"/>
</dbReference>
<proteinExistence type="predicted"/>